<accession>A0A7H9I0R6</accession>
<dbReference type="GO" id="GO:0097602">
    <property type="term" value="F:cullin family protein binding"/>
    <property type="evidence" value="ECO:0007669"/>
    <property type="project" value="TreeGrafter"/>
</dbReference>
<evidence type="ECO:0000313" key="4">
    <source>
        <dbReference type="Proteomes" id="UP000510647"/>
    </source>
</evidence>
<dbReference type="Pfam" id="PF03556">
    <property type="entry name" value="Cullin_binding"/>
    <property type="match status" value="1"/>
</dbReference>
<reference evidence="3 4" key="1">
    <citation type="submission" date="2020-06" db="EMBL/GenBank/DDBJ databases">
        <title>The yeast mating-type switching endonuclease HO is a domesticated member of an unorthodox homing genetic element family.</title>
        <authorList>
            <person name="Coughlan A.Y."/>
            <person name="Lombardi L."/>
            <person name="Braun-Galleani S."/>
            <person name="Martos A.R."/>
            <person name="Galeote V."/>
            <person name="Bigey F."/>
            <person name="Dequin S."/>
            <person name="Byrne K.P."/>
            <person name="Wolfe K.H."/>
        </authorList>
    </citation>
    <scope>NUCLEOTIDE SEQUENCE [LARGE SCALE GENOMIC DNA]</scope>
    <source>
        <strain evidence="3 4">CBS2947</strain>
    </source>
</reference>
<sequence>MIRLIADLNYKLEDLVTISLAKIMHCSKLSEGISKDTFLSTWYMQGCCTIAQMRHVLEDLDTRLQTDLNYLTEIYKYAFDLAVDSNKRDLDLETAIEYWRLFLQPQYPVHVEEKLLSSWITFLRVNGNPNVTRDTWQMLLEFFKRFPSLEAVKEGYNEEDAWPYIIDQFNEYLQDESLI</sequence>
<dbReference type="OrthoDB" id="27198at2759"/>
<dbReference type="GO" id="GO:0032182">
    <property type="term" value="F:ubiquitin-like protein binding"/>
    <property type="evidence" value="ECO:0007669"/>
    <property type="project" value="TreeGrafter"/>
</dbReference>
<dbReference type="PANTHER" id="PTHR12281">
    <property type="entry name" value="RP42 RELATED"/>
    <property type="match status" value="1"/>
</dbReference>
<comment type="function">
    <text evidence="1">Neddylation of cullins play an essential role in the regulation of SCF-type complexes activity.</text>
</comment>
<proteinExistence type="predicted"/>
<gene>
    <name evidence="3" type="ORF">HG537_0H01340</name>
</gene>
<dbReference type="PANTHER" id="PTHR12281:SF31">
    <property type="entry name" value="DCN1-LIKE PROTEIN 3"/>
    <property type="match status" value="1"/>
</dbReference>
<dbReference type="AlphaFoldDB" id="A0A7H9I0R6"/>
<protein>
    <recommendedName>
        <fullName evidence="1">Defective in cullin neddylation protein</fullName>
    </recommendedName>
</protein>
<dbReference type="InterPro" id="IPR042460">
    <property type="entry name" value="DCN1-like_PONY"/>
</dbReference>
<dbReference type="Gene3D" id="1.10.238.200">
    <property type="entry name" value="Cullin, PONY binding domain"/>
    <property type="match status" value="1"/>
</dbReference>
<evidence type="ECO:0000259" key="2">
    <source>
        <dbReference type="PROSITE" id="PS51229"/>
    </source>
</evidence>
<evidence type="ECO:0000256" key="1">
    <source>
        <dbReference type="RuleBase" id="RU410713"/>
    </source>
</evidence>
<dbReference type="EMBL" id="CP059274">
    <property type="protein sequence ID" value="QLQ82372.1"/>
    <property type="molecule type" value="Genomic_DNA"/>
</dbReference>
<evidence type="ECO:0000313" key="3">
    <source>
        <dbReference type="EMBL" id="QLQ82372.1"/>
    </source>
</evidence>
<organism evidence="3 4">
    <name type="scientific">Torulaspora globosa</name>
    <dbReference type="NCBI Taxonomy" id="48254"/>
    <lineage>
        <taxon>Eukaryota</taxon>
        <taxon>Fungi</taxon>
        <taxon>Dikarya</taxon>
        <taxon>Ascomycota</taxon>
        <taxon>Saccharomycotina</taxon>
        <taxon>Saccharomycetes</taxon>
        <taxon>Saccharomycetales</taxon>
        <taxon>Saccharomycetaceae</taxon>
        <taxon>Torulaspora</taxon>
    </lineage>
</organism>
<dbReference type="PROSITE" id="PS51229">
    <property type="entry name" value="DCUN1"/>
    <property type="match status" value="1"/>
</dbReference>
<dbReference type="InterPro" id="IPR014764">
    <property type="entry name" value="DCN-prot"/>
</dbReference>
<dbReference type="Gene3D" id="1.10.238.10">
    <property type="entry name" value="EF-hand"/>
    <property type="match status" value="1"/>
</dbReference>
<dbReference type="Proteomes" id="UP000510647">
    <property type="component" value="Chromosome 8"/>
</dbReference>
<feature type="domain" description="DCUN1" evidence="2">
    <location>
        <begin position="1"/>
        <end position="174"/>
    </location>
</feature>
<dbReference type="GO" id="GO:0045116">
    <property type="term" value="P:protein neddylation"/>
    <property type="evidence" value="ECO:0007669"/>
    <property type="project" value="TreeGrafter"/>
</dbReference>
<keyword evidence="4" id="KW-1185">Reference proteome</keyword>
<dbReference type="GO" id="GO:0000151">
    <property type="term" value="C:ubiquitin ligase complex"/>
    <property type="evidence" value="ECO:0007669"/>
    <property type="project" value="TreeGrafter"/>
</dbReference>
<name>A0A7H9I0R6_9SACH</name>
<dbReference type="InterPro" id="IPR005176">
    <property type="entry name" value="PONY_dom"/>
</dbReference>
<dbReference type="GO" id="GO:0031624">
    <property type="term" value="F:ubiquitin conjugating enzyme binding"/>
    <property type="evidence" value="ECO:0007669"/>
    <property type="project" value="TreeGrafter"/>
</dbReference>